<name>A0AAD4XYA5_9MAGN</name>
<reference evidence="1" key="1">
    <citation type="submission" date="2022-04" db="EMBL/GenBank/DDBJ databases">
        <title>A functionally conserved STORR gene fusion in Papaver species that diverged 16.8 million years ago.</title>
        <authorList>
            <person name="Catania T."/>
        </authorList>
    </citation>
    <scope>NUCLEOTIDE SEQUENCE</scope>
    <source>
        <strain evidence="1">S-188037</strain>
    </source>
</reference>
<dbReference type="EMBL" id="JAJJMB010000558">
    <property type="protein sequence ID" value="KAI3961827.1"/>
    <property type="molecule type" value="Genomic_DNA"/>
</dbReference>
<protein>
    <submittedName>
        <fullName evidence="1">Uncharacterized protein</fullName>
    </submittedName>
</protein>
<keyword evidence="2" id="KW-1185">Reference proteome</keyword>
<organism evidence="1 2">
    <name type="scientific">Papaver atlanticum</name>
    <dbReference type="NCBI Taxonomy" id="357466"/>
    <lineage>
        <taxon>Eukaryota</taxon>
        <taxon>Viridiplantae</taxon>
        <taxon>Streptophyta</taxon>
        <taxon>Embryophyta</taxon>
        <taxon>Tracheophyta</taxon>
        <taxon>Spermatophyta</taxon>
        <taxon>Magnoliopsida</taxon>
        <taxon>Ranunculales</taxon>
        <taxon>Papaveraceae</taxon>
        <taxon>Papaveroideae</taxon>
        <taxon>Papaver</taxon>
    </lineage>
</organism>
<evidence type="ECO:0000313" key="1">
    <source>
        <dbReference type="EMBL" id="KAI3961827.1"/>
    </source>
</evidence>
<proteinExistence type="predicted"/>
<dbReference type="Proteomes" id="UP001202328">
    <property type="component" value="Unassembled WGS sequence"/>
</dbReference>
<comment type="caution">
    <text evidence="1">The sequence shown here is derived from an EMBL/GenBank/DDBJ whole genome shotgun (WGS) entry which is preliminary data.</text>
</comment>
<dbReference type="PANTHER" id="PTHR37176:SF1">
    <property type="entry name" value="PROTEIN DOUBLE-STRAND BREAK FORMATION"/>
    <property type="match status" value="1"/>
</dbReference>
<evidence type="ECO:0000313" key="2">
    <source>
        <dbReference type="Proteomes" id="UP001202328"/>
    </source>
</evidence>
<sequence length="240" mass="27677">MSNRIHDRISFFRSQLQHRRFGEETLGILESILVSKDVNSLMEIRSILKEFLRSEAVLVFQEILEKSVEEKLFVLDFFVRAFALSGDVESCLALKYEALVIREQKCVNQEDYQVTYEEWLTFAQDSLKNGFYSIAVKGFENALLRVPPNNVTVRGEDIFPHAQVAEKIKKLKDVAVASVASHSVRAQSAEHMKRKIIHKNDQIIPRDTQLASSLFRNGIKKRNMQKLRVLQSLHQINTES</sequence>
<dbReference type="PANTHER" id="PTHR37176">
    <property type="entry name" value="F10K1.23"/>
    <property type="match status" value="1"/>
</dbReference>
<dbReference type="AlphaFoldDB" id="A0AAD4XYA5"/>
<dbReference type="InterPro" id="IPR044969">
    <property type="entry name" value="DFO"/>
</dbReference>
<dbReference type="GO" id="GO:0042138">
    <property type="term" value="P:meiotic DNA double-strand break formation"/>
    <property type="evidence" value="ECO:0007669"/>
    <property type="project" value="InterPro"/>
</dbReference>
<accession>A0AAD4XYA5</accession>
<gene>
    <name evidence="1" type="ORF">MKW98_022032</name>
</gene>